<evidence type="ECO:0000259" key="7">
    <source>
        <dbReference type="Pfam" id="PF00848"/>
    </source>
</evidence>
<dbReference type="GO" id="GO:0019133">
    <property type="term" value="F:choline monooxygenase activity"/>
    <property type="evidence" value="ECO:0007669"/>
    <property type="project" value="UniProtKB-EC"/>
</dbReference>
<dbReference type="AlphaFoldDB" id="H0EQZ6"/>
<evidence type="ECO:0000313" key="9">
    <source>
        <dbReference type="Proteomes" id="UP000005446"/>
    </source>
</evidence>
<proteinExistence type="inferred from homology"/>
<feature type="domain" description="Aromatic-ring-hydroxylating dioxygenase alpha subunit C-terminal" evidence="7">
    <location>
        <begin position="115"/>
        <end position="154"/>
    </location>
</feature>
<protein>
    <recommendedName>
        <fullName evidence="5">Choline monooxygenase, chloroplastic</fullName>
        <ecNumber evidence="4">1.14.15.7</ecNumber>
    </recommendedName>
</protein>
<dbReference type="Gene3D" id="3.90.380.10">
    <property type="entry name" value="Naphthalene 1,2-dioxygenase Alpha Subunit, Chain A, domain 1"/>
    <property type="match status" value="1"/>
</dbReference>
<dbReference type="EC" id="1.14.15.7" evidence="4"/>
<comment type="function">
    <text evidence="1">Catalyzes the first step of the osmoprotectant glycine betaine synthesis.</text>
</comment>
<dbReference type="PANTHER" id="PTHR43756:SF3">
    <property type="entry name" value="CHOLINE MONOOXYGENASE, CHLOROPLASTIC"/>
    <property type="match status" value="1"/>
</dbReference>
<dbReference type="Pfam" id="PF00848">
    <property type="entry name" value="Ring_hydroxyl_A"/>
    <property type="match status" value="1"/>
</dbReference>
<evidence type="ECO:0000313" key="8">
    <source>
        <dbReference type="EMBL" id="EHK99047.1"/>
    </source>
</evidence>
<organism evidence="8 9">
    <name type="scientific">Glarea lozoyensis (strain ATCC 74030 / MF5533)</name>
    <dbReference type="NCBI Taxonomy" id="1104152"/>
    <lineage>
        <taxon>Eukaryota</taxon>
        <taxon>Fungi</taxon>
        <taxon>Dikarya</taxon>
        <taxon>Ascomycota</taxon>
        <taxon>Pezizomycotina</taxon>
        <taxon>Leotiomycetes</taxon>
        <taxon>Helotiales</taxon>
        <taxon>Helotiaceae</taxon>
        <taxon>Glarea</taxon>
    </lineage>
</organism>
<evidence type="ECO:0000256" key="6">
    <source>
        <dbReference type="ARBA" id="ARBA00049097"/>
    </source>
</evidence>
<evidence type="ECO:0000256" key="3">
    <source>
        <dbReference type="ARBA" id="ARBA00010848"/>
    </source>
</evidence>
<dbReference type="InterPro" id="IPR015879">
    <property type="entry name" value="Ring_hydroxy_dOase_asu_C_dom"/>
</dbReference>
<comment type="pathway">
    <text evidence="2">Amine and polyamine biosynthesis; betaine biosynthesis via choline pathway; betaine aldehyde from choline (monooxygenase route): step 1/1.</text>
</comment>
<dbReference type="PANTHER" id="PTHR43756">
    <property type="entry name" value="CHOLINE MONOOXYGENASE, CHLOROPLASTIC"/>
    <property type="match status" value="1"/>
</dbReference>
<keyword evidence="9" id="KW-1185">Reference proteome</keyword>
<gene>
    <name evidence="8" type="ORF">M7I_5105</name>
</gene>
<comment type="catalytic activity">
    <reaction evidence="6">
        <text>choline + 2 reduced [2Fe-2S]-[ferredoxin] + O2 + 2 H(+) = betaine aldehyde hydrate + 2 oxidized [2Fe-2S]-[ferredoxin] + H2O</text>
        <dbReference type="Rhea" id="RHEA:17769"/>
        <dbReference type="Rhea" id="RHEA-COMP:10000"/>
        <dbReference type="Rhea" id="RHEA-COMP:10001"/>
        <dbReference type="ChEBI" id="CHEBI:15354"/>
        <dbReference type="ChEBI" id="CHEBI:15377"/>
        <dbReference type="ChEBI" id="CHEBI:15378"/>
        <dbReference type="ChEBI" id="CHEBI:15379"/>
        <dbReference type="ChEBI" id="CHEBI:15870"/>
        <dbReference type="ChEBI" id="CHEBI:33737"/>
        <dbReference type="ChEBI" id="CHEBI:33738"/>
        <dbReference type="EC" id="1.14.15.7"/>
    </reaction>
</comment>
<dbReference type="HOGENOM" id="CLU_1695650_0_0_1"/>
<dbReference type="GO" id="GO:0051537">
    <property type="term" value="F:2 iron, 2 sulfur cluster binding"/>
    <property type="evidence" value="ECO:0007669"/>
    <property type="project" value="InterPro"/>
</dbReference>
<evidence type="ECO:0000256" key="2">
    <source>
        <dbReference type="ARBA" id="ARBA00004866"/>
    </source>
</evidence>
<evidence type="ECO:0000256" key="5">
    <source>
        <dbReference type="ARBA" id="ARBA00014931"/>
    </source>
</evidence>
<evidence type="ECO:0000256" key="1">
    <source>
        <dbReference type="ARBA" id="ARBA00002149"/>
    </source>
</evidence>
<dbReference type="OrthoDB" id="426882at2759"/>
<comment type="similarity">
    <text evidence="3">Belongs to the choline monooxygenase family.</text>
</comment>
<sequence>MTSLDVLEFGLTTNHQSIEIKSHFTPSGLLFATLSTKAPDFDDYFTGLEDLINKVDFSKLPHRRSISYEGKFNWKTMYRHTLPSQSKCGMSSFRTCPSTKPGVARMEFDYYHAGTDEEFEKYYKFVRQVALEDFELCERAQMNLESGVYGEGILF</sequence>
<dbReference type="InParanoid" id="H0EQZ6"/>
<dbReference type="Proteomes" id="UP000005446">
    <property type="component" value="Unassembled WGS sequence"/>
</dbReference>
<dbReference type="GO" id="GO:0005506">
    <property type="term" value="F:iron ion binding"/>
    <property type="evidence" value="ECO:0007669"/>
    <property type="project" value="InterPro"/>
</dbReference>
<name>H0EQZ6_GLAL7</name>
<dbReference type="EMBL" id="AGUE01000130">
    <property type="protein sequence ID" value="EHK99047.1"/>
    <property type="molecule type" value="Genomic_DNA"/>
</dbReference>
<comment type="caution">
    <text evidence="8">The sequence shown here is derived from an EMBL/GenBank/DDBJ whole genome shotgun (WGS) entry which is preliminary data.</text>
</comment>
<accession>H0EQZ6</accession>
<dbReference type="SUPFAM" id="SSF55961">
    <property type="entry name" value="Bet v1-like"/>
    <property type="match status" value="1"/>
</dbReference>
<evidence type="ECO:0000256" key="4">
    <source>
        <dbReference type="ARBA" id="ARBA00012763"/>
    </source>
</evidence>
<dbReference type="InterPro" id="IPR001663">
    <property type="entry name" value="Rng_hydr_dOase-A"/>
</dbReference>
<reference evidence="8 9" key="1">
    <citation type="journal article" date="2012" name="Eukaryot. Cell">
        <title>Genome sequence of the fungus Glarea lozoyensis: the first genome sequence of a species from the Helotiaceae family.</title>
        <authorList>
            <person name="Youssar L."/>
            <person name="Gruening B.A."/>
            <person name="Erxleben A."/>
            <person name="Guenther S."/>
            <person name="Huettel W."/>
        </authorList>
    </citation>
    <scope>NUCLEOTIDE SEQUENCE [LARGE SCALE GENOMIC DNA]</scope>
    <source>
        <strain evidence="9">ATCC 74030 / MF5533</strain>
    </source>
</reference>